<evidence type="ECO:0000256" key="3">
    <source>
        <dbReference type="ARBA" id="ARBA00022833"/>
    </source>
</evidence>
<comment type="caution">
    <text evidence="5">The sequence shown here is derived from an EMBL/GenBank/DDBJ whole genome shotgun (WGS) entry which is preliminary data.</text>
</comment>
<evidence type="ECO:0000313" key="6">
    <source>
        <dbReference type="Proteomes" id="UP001149165"/>
    </source>
</evidence>
<keyword evidence="1" id="KW-0479">Metal-binding</keyword>
<dbReference type="PROSITE" id="PS01360">
    <property type="entry name" value="ZF_MYND_1"/>
    <property type="match status" value="1"/>
</dbReference>
<dbReference type="OrthoDB" id="5952526at2759"/>
<dbReference type="Pfam" id="PF01753">
    <property type="entry name" value="zf-MYND"/>
    <property type="match status" value="1"/>
</dbReference>
<gene>
    <name evidence="5" type="ORF">N7456_005497</name>
</gene>
<dbReference type="Proteomes" id="UP001149165">
    <property type="component" value="Unassembled WGS sequence"/>
</dbReference>
<accession>A0A9W9FYL8</accession>
<feature type="domain" description="MYND-type" evidence="4">
    <location>
        <begin position="10"/>
        <end position="46"/>
    </location>
</feature>
<evidence type="ECO:0000256" key="2">
    <source>
        <dbReference type="ARBA" id="ARBA00022771"/>
    </source>
</evidence>
<dbReference type="SUPFAM" id="SSF144232">
    <property type="entry name" value="HIT/MYND zinc finger-like"/>
    <property type="match status" value="1"/>
</dbReference>
<proteinExistence type="predicted"/>
<evidence type="ECO:0000313" key="5">
    <source>
        <dbReference type="EMBL" id="KAJ5108822.1"/>
    </source>
</evidence>
<keyword evidence="3" id="KW-0862">Zinc</keyword>
<dbReference type="InterPro" id="IPR002893">
    <property type="entry name" value="Znf_MYND"/>
</dbReference>
<evidence type="ECO:0000259" key="4">
    <source>
        <dbReference type="PROSITE" id="PS01360"/>
    </source>
</evidence>
<name>A0A9W9FYL8_9EURO</name>
<reference evidence="5" key="2">
    <citation type="journal article" date="2023" name="IMA Fungus">
        <title>Comparative genomic study of the Penicillium genus elucidates a diverse pangenome and 15 lateral gene transfer events.</title>
        <authorList>
            <person name="Petersen C."/>
            <person name="Sorensen T."/>
            <person name="Nielsen M.R."/>
            <person name="Sondergaard T.E."/>
            <person name="Sorensen J.L."/>
            <person name="Fitzpatrick D.A."/>
            <person name="Frisvad J.C."/>
            <person name="Nielsen K.L."/>
        </authorList>
    </citation>
    <scope>NUCLEOTIDE SEQUENCE</scope>
    <source>
        <strain evidence="5">IBT 30069</strain>
    </source>
</reference>
<dbReference type="GO" id="GO:0008270">
    <property type="term" value="F:zinc ion binding"/>
    <property type="evidence" value="ECO:0007669"/>
    <property type="project" value="UniProtKB-KW"/>
</dbReference>
<evidence type="ECO:0000256" key="1">
    <source>
        <dbReference type="ARBA" id="ARBA00022723"/>
    </source>
</evidence>
<dbReference type="AlphaFoldDB" id="A0A9W9FYL8"/>
<keyword evidence="6" id="KW-1185">Reference proteome</keyword>
<keyword evidence="2" id="KW-0863">Zinc-finger</keyword>
<sequence length="331" mass="37938">MAPSPVPSGCGVCGMAKQLILCTGCQAMPYCSQEHQDSHEAHKTACHDIQDLKRRIEMAQLQFQHGNRLVRYSLFANSRQYMDAHWAVFNSLGRVHCVQSLEAQLDHATHMLKSSFMESFDTASIIPEILLRLDRDQECYAFVRWWKTKQKQYQWDNADFPVLSSIEVDPLESVAYFGKGRNDVFHLTCVALLKVKLILDVLRLQQSTRTIGLRVPKEILDLINTYVPRSPIVSASRDLIYGSYKNRWILIAKLESQVKLLYQLILSADKNFWDDLMKTKQDLIRASPDPPVWGHTEVRALLLRRVCSACVEIPGTVDYIRALVMAVDSRR</sequence>
<organism evidence="5 6">
    <name type="scientific">Penicillium angulare</name>
    <dbReference type="NCBI Taxonomy" id="116970"/>
    <lineage>
        <taxon>Eukaryota</taxon>
        <taxon>Fungi</taxon>
        <taxon>Dikarya</taxon>
        <taxon>Ascomycota</taxon>
        <taxon>Pezizomycotina</taxon>
        <taxon>Eurotiomycetes</taxon>
        <taxon>Eurotiomycetidae</taxon>
        <taxon>Eurotiales</taxon>
        <taxon>Aspergillaceae</taxon>
        <taxon>Penicillium</taxon>
    </lineage>
</organism>
<dbReference type="Gene3D" id="6.10.140.2220">
    <property type="match status" value="1"/>
</dbReference>
<reference evidence="5" key="1">
    <citation type="submission" date="2022-11" db="EMBL/GenBank/DDBJ databases">
        <authorList>
            <person name="Petersen C."/>
        </authorList>
    </citation>
    <scope>NUCLEOTIDE SEQUENCE</scope>
    <source>
        <strain evidence="5">IBT 30069</strain>
    </source>
</reference>
<protein>
    <recommendedName>
        <fullName evidence="4">MYND-type domain-containing protein</fullName>
    </recommendedName>
</protein>
<dbReference type="EMBL" id="JAPQKH010000003">
    <property type="protein sequence ID" value="KAJ5108822.1"/>
    <property type="molecule type" value="Genomic_DNA"/>
</dbReference>